<keyword evidence="9" id="KW-0206">Cytoskeleton</keyword>
<dbReference type="GO" id="GO:0005737">
    <property type="term" value="C:cytoplasm"/>
    <property type="evidence" value="ECO:0007669"/>
    <property type="project" value="TreeGrafter"/>
</dbReference>
<dbReference type="GO" id="GO:0007018">
    <property type="term" value="P:microtubule-based movement"/>
    <property type="evidence" value="ECO:0007669"/>
    <property type="project" value="TreeGrafter"/>
</dbReference>
<dbReference type="InterPro" id="IPR019734">
    <property type="entry name" value="TPR_rpt"/>
</dbReference>
<dbReference type="SUPFAM" id="SSF48452">
    <property type="entry name" value="TPR-like"/>
    <property type="match status" value="1"/>
</dbReference>
<evidence type="ECO:0000256" key="7">
    <source>
        <dbReference type="ARBA" id="ARBA00023054"/>
    </source>
</evidence>
<dbReference type="Pfam" id="PF13374">
    <property type="entry name" value="TPR_10"/>
    <property type="match status" value="1"/>
</dbReference>
<keyword evidence="3" id="KW-0963">Cytoplasm</keyword>
<name>A0A367RFS4_NOSPU</name>
<comment type="caution">
    <text evidence="11">The sequence shown here is derived from an EMBL/GenBank/DDBJ whole genome shotgun (WGS) entry which is preliminary data.</text>
</comment>
<evidence type="ECO:0000313" key="11">
    <source>
        <dbReference type="EMBL" id="RCJ35295.1"/>
    </source>
</evidence>
<dbReference type="GO" id="GO:0005871">
    <property type="term" value="C:kinesin complex"/>
    <property type="evidence" value="ECO:0007669"/>
    <property type="project" value="InterPro"/>
</dbReference>
<dbReference type="InterPro" id="IPR011990">
    <property type="entry name" value="TPR-like_helical_dom_sf"/>
</dbReference>
<comment type="similarity">
    <text evidence="2">Belongs to the kinesin light chain family.</text>
</comment>
<evidence type="ECO:0000256" key="8">
    <source>
        <dbReference type="ARBA" id="ARBA00023175"/>
    </source>
</evidence>
<evidence type="ECO:0000313" key="12">
    <source>
        <dbReference type="Proteomes" id="UP000252085"/>
    </source>
</evidence>
<evidence type="ECO:0000256" key="1">
    <source>
        <dbReference type="ARBA" id="ARBA00004245"/>
    </source>
</evidence>
<dbReference type="GO" id="GO:0005874">
    <property type="term" value="C:microtubule"/>
    <property type="evidence" value="ECO:0007669"/>
    <property type="project" value="UniProtKB-KW"/>
</dbReference>
<feature type="repeat" description="TPR" evidence="10">
    <location>
        <begin position="445"/>
        <end position="478"/>
    </location>
</feature>
<evidence type="ECO:0000256" key="6">
    <source>
        <dbReference type="ARBA" id="ARBA00022803"/>
    </source>
</evidence>
<dbReference type="PROSITE" id="PS50005">
    <property type="entry name" value="TPR"/>
    <property type="match status" value="7"/>
</dbReference>
<keyword evidence="6 10" id="KW-0802">TPR repeat</keyword>
<dbReference type="SMART" id="SM00028">
    <property type="entry name" value="TPR"/>
    <property type="match status" value="8"/>
</dbReference>
<feature type="repeat" description="TPR" evidence="10">
    <location>
        <begin position="319"/>
        <end position="352"/>
    </location>
</feature>
<comment type="subcellular location">
    <subcellularLocation>
        <location evidence="1">Cytoplasm</location>
        <location evidence="1">Cytoskeleton</location>
    </subcellularLocation>
</comment>
<reference evidence="11 12" key="1">
    <citation type="submission" date="2016-04" db="EMBL/GenBank/DDBJ databases">
        <authorList>
            <person name="Evans L.H."/>
            <person name="Alamgir A."/>
            <person name="Owens N."/>
            <person name="Weber N.D."/>
            <person name="Virtaneva K."/>
            <person name="Barbian K."/>
            <person name="Babar A."/>
            <person name="Rosenke K."/>
        </authorList>
    </citation>
    <scope>NUCLEOTIDE SEQUENCE [LARGE SCALE GENOMIC DNA]</scope>
    <source>
        <strain evidence="11">NIES-2108</strain>
    </source>
</reference>
<dbReference type="Gene3D" id="1.25.40.10">
    <property type="entry name" value="Tetratricopeptide repeat domain"/>
    <property type="match status" value="2"/>
</dbReference>
<evidence type="ECO:0000256" key="9">
    <source>
        <dbReference type="ARBA" id="ARBA00023212"/>
    </source>
</evidence>
<feature type="repeat" description="TPR" evidence="10">
    <location>
        <begin position="529"/>
        <end position="562"/>
    </location>
</feature>
<organism evidence="11 12">
    <name type="scientific">Nostoc punctiforme NIES-2108</name>
    <dbReference type="NCBI Taxonomy" id="1356359"/>
    <lineage>
        <taxon>Bacteria</taxon>
        <taxon>Bacillati</taxon>
        <taxon>Cyanobacteriota</taxon>
        <taxon>Cyanophyceae</taxon>
        <taxon>Nostocales</taxon>
        <taxon>Nostocaceae</taxon>
        <taxon>Nostoc</taxon>
    </lineage>
</organism>
<keyword evidence="8" id="KW-0505">Motor protein</keyword>
<feature type="repeat" description="TPR" evidence="10">
    <location>
        <begin position="277"/>
        <end position="310"/>
    </location>
</feature>
<keyword evidence="5" id="KW-0677">Repeat</keyword>
<dbReference type="GO" id="GO:0019894">
    <property type="term" value="F:kinesin binding"/>
    <property type="evidence" value="ECO:0007669"/>
    <property type="project" value="TreeGrafter"/>
</dbReference>
<evidence type="ECO:0000256" key="4">
    <source>
        <dbReference type="ARBA" id="ARBA00022701"/>
    </source>
</evidence>
<feature type="repeat" description="TPR" evidence="10">
    <location>
        <begin position="403"/>
        <end position="436"/>
    </location>
</feature>
<dbReference type="Pfam" id="PF13424">
    <property type="entry name" value="TPR_12"/>
    <property type="match status" value="3"/>
</dbReference>
<dbReference type="AlphaFoldDB" id="A0A367RFS4"/>
<keyword evidence="4" id="KW-0493">Microtubule</keyword>
<evidence type="ECO:0000256" key="2">
    <source>
        <dbReference type="ARBA" id="ARBA00009622"/>
    </source>
</evidence>
<dbReference type="InterPro" id="IPR002151">
    <property type="entry name" value="Kinesin_light"/>
</dbReference>
<dbReference type="EMBL" id="LXQE01000152">
    <property type="protein sequence ID" value="RCJ35295.1"/>
    <property type="molecule type" value="Genomic_DNA"/>
</dbReference>
<protein>
    <submittedName>
        <fullName evidence="11">Uncharacterized protein</fullName>
    </submittedName>
</protein>
<evidence type="ECO:0000256" key="3">
    <source>
        <dbReference type="ARBA" id="ARBA00022490"/>
    </source>
</evidence>
<sequence>MLNEDLLDDEGENQDAYDDLIVSIEAQKRGLNLLIAVCDDASFRDQIIAQYEAELQPAFRAYRVTLARQEPSLKAALNQLVQQEEYLRQQNLAVITVTGTEQLYFLRLGNEQSEQEKFFGYLQWTREGLREFPFAIVLWVTNQILVNLIKKAPDFWSWRNGVFRFESKKTNAIPGKELENIRFVFRDTELASTDTNETNRFFLPIQDLQRLIEKVEQEQGTKDPTLATLYSRLGDIYHSRLDRGESQNYQEEQELAIKYWRQASELQNELGLQIDLANSLNNLAGIYRAIGNYTEAEPLYKQALELRKRLLGENHPAFATSLNNLAGLYKSTGKYSKAELLYQQALELRKRLWGEHHADVAVSLNNLALLYDEQGRYDEAEPLYLQSLELEKRLVGENHLSFALILNNLALLYYHQGRYSEAEPLSQQAIELDKQFLGEENPDVATDLHNLGLIYRAQGRYSEAESLFLQSLELKQRVLQKAHPLLADTIYALGYMYREQGRYNEAEPLCIKALELDRHLLGENHPNVAESLNNLAEIYRATGRYDEAQPLYLQALDICEQVWGVNHHRTVSIRQNLEKLAAAMQNNGECDVLSTTRCANDNPFGERTA</sequence>
<gene>
    <name evidence="11" type="ORF">A6769_19650</name>
</gene>
<evidence type="ECO:0000256" key="10">
    <source>
        <dbReference type="PROSITE-ProRule" id="PRU00339"/>
    </source>
</evidence>
<dbReference type="PANTHER" id="PTHR45783:SF3">
    <property type="entry name" value="KINESIN LIGHT CHAIN"/>
    <property type="match status" value="1"/>
</dbReference>
<evidence type="ECO:0000256" key="5">
    <source>
        <dbReference type="ARBA" id="ARBA00022737"/>
    </source>
</evidence>
<feature type="repeat" description="TPR" evidence="10">
    <location>
        <begin position="361"/>
        <end position="394"/>
    </location>
</feature>
<dbReference type="PANTHER" id="PTHR45783">
    <property type="entry name" value="KINESIN LIGHT CHAIN"/>
    <property type="match status" value="1"/>
</dbReference>
<accession>A0A367RFS4</accession>
<feature type="repeat" description="TPR" evidence="10">
    <location>
        <begin position="487"/>
        <end position="520"/>
    </location>
</feature>
<dbReference type="Proteomes" id="UP000252085">
    <property type="component" value="Unassembled WGS sequence"/>
</dbReference>
<keyword evidence="7" id="KW-0175">Coiled coil</keyword>
<proteinExistence type="inferred from homology"/>